<dbReference type="EMBL" id="JBHSXX010000001">
    <property type="protein sequence ID" value="MFC6866119.1"/>
    <property type="molecule type" value="Genomic_DNA"/>
</dbReference>
<evidence type="ECO:0000313" key="2">
    <source>
        <dbReference type="EMBL" id="MFC6866119.1"/>
    </source>
</evidence>
<proteinExistence type="predicted"/>
<protein>
    <submittedName>
        <fullName evidence="2">NADPH-dependent FMN reductase</fullName>
        <ecNumber evidence="2">1.-.-.-</ecNumber>
    </submittedName>
</protein>
<evidence type="ECO:0000259" key="1">
    <source>
        <dbReference type="Pfam" id="PF03358"/>
    </source>
</evidence>
<organism evidence="2 3">
    <name type="scientific">Haloechinothrix salitolerans</name>
    <dbReference type="NCBI Taxonomy" id="926830"/>
    <lineage>
        <taxon>Bacteria</taxon>
        <taxon>Bacillati</taxon>
        <taxon>Actinomycetota</taxon>
        <taxon>Actinomycetes</taxon>
        <taxon>Pseudonocardiales</taxon>
        <taxon>Pseudonocardiaceae</taxon>
        <taxon>Haloechinothrix</taxon>
    </lineage>
</organism>
<accession>A0ABW2BUH0</accession>
<dbReference type="SUPFAM" id="SSF52218">
    <property type="entry name" value="Flavoproteins"/>
    <property type="match status" value="1"/>
</dbReference>
<dbReference type="InterPro" id="IPR029039">
    <property type="entry name" value="Flavoprotein-like_sf"/>
</dbReference>
<dbReference type="GO" id="GO:0016491">
    <property type="term" value="F:oxidoreductase activity"/>
    <property type="evidence" value="ECO:0007669"/>
    <property type="project" value="UniProtKB-KW"/>
</dbReference>
<feature type="domain" description="NADPH-dependent FMN reductase-like" evidence="1">
    <location>
        <begin position="8"/>
        <end position="147"/>
    </location>
</feature>
<dbReference type="PANTHER" id="PTHR30543">
    <property type="entry name" value="CHROMATE REDUCTASE"/>
    <property type="match status" value="1"/>
</dbReference>
<name>A0ABW2BUH0_9PSEU</name>
<evidence type="ECO:0000313" key="3">
    <source>
        <dbReference type="Proteomes" id="UP001596337"/>
    </source>
</evidence>
<gene>
    <name evidence="2" type="ORF">ACFQGD_03075</name>
</gene>
<sequence length="187" mass="19644">MAGNRAITVVGIGGSLREGSQSEHALRAVLAGAKSAGASTVEITGDRLVLPFYDIAIDERSDAARDLVAAIRAADGLVVVSPGYHGGPSGLVKNALDYVEDLRHDARPYLHGRAVGTVAVAYGWQAAVTTLNQLRTTVHALRGWPTPLGGAVNSVETKFDENGQASDAKVETTLRTIGEQVVDFARR</sequence>
<keyword evidence="2" id="KW-0560">Oxidoreductase</keyword>
<dbReference type="Proteomes" id="UP001596337">
    <property type="component" value="Unassembled WGS sequence"/>
</dbReference>
<dbReference type="InterPro" id="IPR005025">
    <property type="entry name" value="FMN_Rdtase-like_dom"/>
</dbReference>
<dbReference type="EC" id="1.-.-.-" evidence="2"/>
<dbReference type="Gene3D" id="3.40.50.360">
    <property type="match status" value="1"/>
</dbReference>
<dbReference type="PANTHER" id="PTHR30543:SF21">
    <property type="entry name" value="NAD(P)H-DEPENDENT FMN REDUCTASE LOT6"/>
    <property type="match status" value="1"/>
</dbReference>
<keyword evidence="3" id="KW-1185">Reference proteome</keyword>
<dbReference type="RefSeq" id="WP_345407108.1">
    <property type="nucleotide sequence ID" value="NZ_BAABLA010000123.1"/>
</dbReference>
<comment type="caution">
    <text evidence="2">The sequence shown here is derived from an EMBL/GenBank/DDBJ whole genome shotgun (WGS) entry which is preliminary data.</text>
</comment>
<reference evidence="3" key="1">
    <citation type="journal article" date="2019" name="Int. J. Syst. Evol. Microbiol.">
        <title>The Global Catalogue of Microorganisms (GCM) 10K type strain sequencing project: providing services to taxonomists for standard genome sequencing and annotation.</title>
        <authorList>
            <consortium name="The Broad Institute Genomics Platform"/>
            <consortium name="The Broad Institute Genome Sequencing Center for Infectious Disease"/>
            <person name="Wu L."/>
            <person name="Ma J."/>
        </authorList>
    </citation>
    <scope>NUCLEOTIDE SEQUENCE [LARGE SCALE GENOMIC DNA]</scope>
    <source>
        <strain evidence="3">KCTC 32255</strain>
    </source>
</reference>
<dbReference type="InterPro" id="IPR050712">
    <property type="entry name" value="NAD(P)H-dep_reductase"/>
</dbReference>
<dbReference type="Pfam" id="PF03358">
    <property type="entry name" value="FMN_red"/>
    <property type="match status" value="1"/>
</dbReference>